<dbReference type="AlphaFoldDB" id="A0A1B4V2N7"/>
<dbReference type="InterPro" id="IPR021342">
    <property type="entry name" value="DUF2959"/>
</dbReference>
<keyword evidence="1" id="KW-0175">Coiled coil</keyword>
<sequence>MKHHRIFFLLPLFALSTLYGCATLLGKEDQQQSAVQSFEATQKQMADLRAQVERTMFSLDSVMSAPPGQIRTAYTPYSDNVDQLSAMAQQLSENAQNMREQRINYMTEWQRTRLNVEDPKLRQVADRRHEEVSQQLANIETTFKKSDQGIKPLVSHLQDIQRVIGSDPTPANVAAVQKSGVVRSAKQEASRLNSNLTVAINQFDRVLGRLAPEPGVPPVKAAKRPAPAGAAATAAIPSFTQADRDQSGAIEQGEAGAIQGLDFSSADRDGDGRLSQSEYEAATKARGDQGSTPGSAEQNERK</sequence>
<dbReference type="RefSeq" id="WP_169923985.1">
    <property type="nucleotide sequence ID" value="NZ_AP014936.1"/>
</dbReference>
<dbReference type="Pfam" id="PF13202">
    <property type="entry name" value="EF-hand_5"/>
    <property type="match status" value="1"/>
</dbReference>
<feature type="coiled-coil region" evidence="1">
    <location>
        <begin position="81"/>
        <end position="108"/>
    </location>
</feature>
<dbReference type="GO" id="GO:0005509">
    <property type="term" value="F:calcium ion binding"/>
    <property type="evidence" value="ECO:0007669"/>
    <property type="project" value="InterPro"/>
</dbReference>
<organism evidence="5 6">
    <name type="scientific">Sulfurifustis variabilis</name>
    <dbReference type="NCBI Taxonomy" id="1675686"/>
    <lineage>
        <taxon>Bacteria</taxon>
        <taxon>Pseudomonadati</taxon>
        <taxon>Pseudomonadota</taxon>
        <taxon>Gammaproteobacteria</taxon>
        <taxon>Acidiferrobacterales</taxon>
        <taxon>Acidiferrobacteraceae</taxon>
        <taxon>Sulfurifustis</taxon>
    </lineage>
</organism>
<feature type="signal peptide" evidence="3">
    <location>
        <begin position="1"/>
        <end position="22"/>
    </location>
</feature>
<dbReference type="Gene3D" id="1.10.238.10">
    <property type="entry name" value="EF-hand"/>
    <property type="match status" value="1"/>
</dbReference>
<dbReference type="InterPro" id="IPR018247">
    <property type="entry name" value="EF_Hand_1_Ca_BS"/>
</dbReference>
<dbReference type="Pfam" id="PF11172">
    <property type="entry name" value="DUF2959"/>
    <property type="match status" value="1"/>
</dbReference>
<protein>
    <recommendedName>
        <fullName evidence="4">EF-hand domain-containing protein</fullName>
    </recommendedName>
</protein>
<proteinExistence type="predicted"/>
<keyword evidence="6" id="KW-1185">Reference proteome</keyword>
<feature type="domain" description="EF-hand" evidence="4">
    <location>
        <begin position="263"/>
        <end position="289"/>
    </location>
</feature>
<dbReference type="PROSITE" id="PS51257">
    <property type="entry name" value="PROKAR_LIPOPROTEIN"/>
    <property type="match status" value="1"/>
</dbReference>
<dbReference type="PROSITE" id="PS50222">
    <property type="entry name" value="EF_HAND_2"/>
    <property type="match status" value="1"/>
</dbReference>
<reference evidence="5 6" key="1">
    <citation type="submission" date="2015-08" db="EMBL/GenBank/DDBJ databases">
        <title>Complete genome sequence of Sulfurifustis variabilis.</title>
        <authorList>
            <person name="Miura A."/>
            <person name="Kojima H."/>
            <person name="Fukui M."/>
        </authorList>
    </citation>
    <scope>NUCLEOTIDE SEQUENCE [LARGE SCALE GENOMIC DNA]</scope>
    <source>
        <strain evidence="6">skN76</strain>
    </source>
</reference>
<feature type="region of interest" description="Disordered" evidence="2">
    <location>
        <begin position="232"/>
        <end position="302"/>
    </location>
</feature>
<evidence type="ECO:0000313" key="6">
    <source>
        <dbReference type="Proteomes" id="UP000218899"/>
    </source>
</evidence>
<evidence type="ECO:0000256" key="2">
    <source>
        <dbReference type="SAM" id="MobiDB-lite"/>
    </source>
</evidence>
<evidence type="ECO:0000259" key="4">
    <source>
        <dbReference type="PROSITE" id="PS50222"/>
    </source>
</evidence>
<gene>
    <name evidence="5" type="ORF">SVA_1233</name>
</gene>
<dbReference type="InterPro" id="IPR002048">
    <property type="entry name" value="EF_hand_dom"/>
</dbReference>
<keyword evidence="3" id="KW-0732">Signal</keyword>
<evidence type="ECO:0000256" key="1">
    <source>
        <dbReference type="SAM" id="Coils"/>
    </source>
</evidence>
<evidence type="ECO:0000256" key="3">
    <source>
        <dbReference type="SAM" id="SignalP"/>
    </source>
</evidence>
<evidence type="ECO:0000313" key="5">
    <source>
        <dbReference type="EMBL" id="BAU47808.1"/>
    </source>
</evidence>
<feature type="chain" id="PRO_5008571101" description="EF-hand domain-containing protein" evidence="3">
    <location>
        <begin position="23"/>
        <end position="302"/>
    </location>
</feature>
<dbReference type="Proteomes" id="UP000218899">
    <property type="component" value="Chromosome"/>
</dbReference>
<dbReference type="KEGG" id="sva:SVA_1233"/>
<dbReference type="SUPFAM" id="SSF58113">
    <property type="entry name" value="Apolipoprotein A-I"/>
    <property type="match status" value="1"/>
</dbReference>
<dbReference type="PROSITE" id="PS00018">
    <property type="entry name" value="EF_HAND_1"/>
    <property type="match status" value="1"/>
</dbReference>
<dbReference type="EMBL" id="AP014936">
    <property type="protein sequence ID" value="BAU47808.1"/>
    <property type="molecule type" value="Genomic_DNA"/>
</dbReference>
<feature type="compositionally biased region" description="Polar residues" evidence="2">
    <location>
        <begin position="289"/>
        <end position="302"/>
    </location>
</feature>
<name>A0A1B4V2N7_9GAMM</name>
<accession>A0A1B4V2N7</accession>